<proteinExistence type="predicted"/>
<evidence type="ECO:0000313" key="3">
    <source>
        <dbReference type="EMBL" id="BDT61922.1"/>
    </source>
</evidence>
<organism evidence="3">
    <name type="scientific">Penaeus monodon majanivirus A</name>
    <dbReference type="NCBI Taxonomy" id="2984271"/>
    <lineage>
        <taxon>Viruses</taxon>
        <taxon>Viruses incertae sedis</taxon>
        <taxon>Naldaviricetes</taxon>
        <taxon>Nimaviridae</taxon>
    </lineage>
</organism>
<feature type="compositionally biased region" description="Basic and acidic residues" evidence="1">
    <location>
        <begin position="138"/>
        <end position="155"/>
    </location>
</feature>
<sequence length="426" mass="47992">MLQSMFFMSYLTTMVIFFITYLMKIWFVVHKKNNYIPSYVFSHYSNQLNAGKLTAYLRKSVIYKNDTIINNYDEDNKEEQEGQQQQEEEEEEEEEEDDYNKTNEIENHRLFKNPFLYFAAINAKFFKDYKILNGVGGSEKDKQDKHYGDKNDSHPKARLILPHPPTVMTAFTIPYRSLVFNKNYKLSKADILTYTGKNKSNETDNDAIPPVTDNCAGRPPVASVVLYGYQKNIRDNSTEMLMCDCRDHRQLLKLPTTTTSTTISAATSPPSSSSIEINTNYIPSLTFPYPGLKSITSEPSSTISAAGVKHPIMGSTLVNRPGTLLLDLNGPCTGFPDGSYTVVESIDHNNQDENIQHSLNGPSIASTSGNSSAVDYRPRILREDLNLYLNTHPLQSQTLWMDGHLVGGNSAPSRVNCVSGVPFRLE</sequence>
<protein>
    <submittedName>
        <fullName evidence="3">Wsv325-like protein</fullName>
    </submittedName>
</protein>
<dbReference type="EMBL" id="LC738870">
    <property type="protein sequence ID" value="BDT61922.1"/>
    <property type="molecule type" value="Genomic_DNA"/>
</dbReference>
<keyword evidence="2" id="KW-1133">Transmembrane helix</keyword>
<evidence type="ECO:0000256" key="2">
    <source>
        <dbReference type="SAM" id="Phobius"/>
    </source>
</evidence>
<reference evidence="3" key="1">
    <citation type="submission" date="2022-10" db="EMBL/GenBank/DDBJ databases">
        <title>Genome sequences of endogenous nimaviruses in decapod crustaceans.</title>
        <authorList>
            <person name="Kawato S."/>
            <person name="Nozaki R."/>
            <person name="Kondo H."/>
            <person name="Hirono I."/>
        </authorList>
    </citation>
    <scope>NUCLEOTIDE SEQUENCE</scope>
    <source>
        <strain evidence="3">Mikawa2016</strain>
    </source>
</reference>
<feature type="region of interest" description="Disordered" evidence="1">
    <location>
        <begin position="137"/>
        <end position="160"/>
    </location>
</feature>
<evidence type="ECO:0000256" key="1">
    <source>
        <dbReference type="SAM" id="MobiDB-lite"/>
    </source>
</evidence>
<feature type="compositionally biased region" description="Acidic residues" evidence="1">
    <location>
        <begin position="86"/>
        <end position="98"/>
    </location>
</feature>
<keyword evidence="2" id="KW-0812">Transmembrane</keyword>
<feature type="transmembrane region" description="Helical" evidence="2">
    <location>
        <begin position="6"/>
        <end position="29"/>
    </location>
</feature>
<accession>A0A9C7BYF7</accession>
<name>A0A9C7BYF7_9VIRU</name>
<keyword evidence="2" id="KW-0472">Membrane</keyword>
<feature type="region of interest" description="Disordered" evidence="1">
    <location>
        <begin position="72"/>
        <end position="100"/>
    </location>
</feature>